<dbReference type="RefSeq" id="WP_167367824.1">
    <property type="nucleotide sequence ID" value="NZ_FOTK01000036.1"/>
</dbReference>
<name>A0A1I4RJ33_9HYPH</name>
<keyword evidence="4" id="KW-1185">Reference proteome</keyword>
<feature type="transmembrane region" description="Helical" evidence="1">
    <location>
        <begin position="360"/>
        <end position="383"/>
    </location>
</feature>
<organism evidence="3 4">
    <name type="scientific">Methylobacterium pseudosasicola</name>
    <dbReference type="NCBI Taxonomy" id="582667"/>
    <lineage>
        <taxon>Bacteria</taxon>
        <taxon>Pseudomonadati</taxon>
        <taxon>Pseudomonadota</taxon>
        <taxon>Alphaproteobacteria</taxon>
        <taxon>Hyphomicrobiales</taxon>
        <taxon>Methylobacteriaceae</taxon>
        <taxon>Methylobacterium</taxon>
    </lineage>
</organism>
<dbReference type="GO" id="GO:0006171">
    <property type="term" value="P:cAMP biosynthetic process"/>
    <property type="evidence" value="ECO:0007669"/>
    <property type="project" value="TreeGrafter"/>
</dbReference>
<dbReference type="PROSITE" id="PS50125">
    <property type="entry name" value="GUANYLATE_CYCLASE_2"/>
    <property type="match status" value="1"/>
</dbReference>
<feature type="transmembrane region" description="Helical" evidence="1">
    <location>
        <begin position="390"/>
        <end position="408"/>
    </location>
</feature>
<protein>
    <submittedName>
        <fullName evidence="3">Adenylate/guanylate cyclase</fullName>
    </submittedName>
</protein>
<keyword evidence="1" id="KW-1133">Transmembrane helix</keyword>
<dbReference type="EMBL" id="FOTK01000036">
    <property type="protein sequence ID" value="SFM52215.1"/>
    <property type="molecule type" value="Genomic_DNA"/>
</dbReference>
<feature type="domain" description="Guanylate cyclase" evidence="2">
    <location>
        <begin position="478"/>
        <end position="607"/>
    </location>
</feature>
<dbReference type="InterPro" id="IPR050697">
    <property type="entry name" value="Adenylyl/Guanylyl_Cyclase_3/4"/>
</dbReference>
<dbReference type="Proteomes" id="UP000199048">
    <property type="component" value="Unassembled WGS sequence"/>
</dbReference>
<dbReference type="PANTHER" id="PTHR43081:SF20">
    <property type="entry name" value="TWO-COMPONENT RESPONSE REGULATOR"/>
    <property type="match status" value="1"/>
</dbReference>
<dbReference type="InterPro" id="IPR007890">
    <property type="entry name" value="CHASE2"/>
</dbReference>
<proteinExistence type="predicted"/>
<reference evidence="4" key="1">
    <citation type="submission" date="2016-10" db="EMBL/GenBank/DDBJ databases">
        <authorList>
            <person name="Varghese N."/>
            <person name="Submissions S."/>
        </authorList>
    </citation>
    <scope>NUCLEOTIDE SEQUENCE [LARGE SCALE GENOMIC DNA]</scope>
    <source>
        <strain evidence="4">BL36</strain>
    </source>
</reference>
<dbReference type="PANTHER" id="PTHR43081">
    <property type="entry name" value="ADENYLATE CYCLASE, TERMINAL-DIFFERENTIATION SPECIFIC-RELATED"/>
    <property type="match status" value="1"/>
</dbReference>
<evidence type="ECO:0000313" key="3">
    <source>
        <dbReference type="EMBL" id="SFM52215.1"/>
    </source>
</evidence>
<evidence type="ECO:0000259" key="2">
    <source>
        <dbReference type="PROSITE" id="PS50125"/>
    </source>
</evidence>
<keyword evidence="1" id="KW-0472">Membrane</keyword>
<sequence>MSPVLAALAVTFAVLGARAAYPTPFLRLQALAFDTLQRGAGRLLSDGGRDDVVVIDIDDASLAQIGQWPWPRDTVAGLIEILQDSDARAIGLDIVFSEADRTSPRRLAADWTSRLGLAVVWSDGATGPLPDNDDVLARVFARGRVVAGFGLIRDPNGAGRPKAGGLLRQDAAQLEALPPYRGAIRNLPALEQAAADQGSFMVAGETDEIIRRMPLVLKLEDAPIPSLVLSVLRLAHAQPTAVLLRGVRSTGMTGAIVGYDLEFAGRRIPLEVDGSMRLRFSERGERSTVSAAQVLAARHDPEKREALRQRIAGRIVLVGASALGLVDRRATPFDGFEPGVNIHAGAIEQIMRGDILVRPYWAGSVETFLAVAVAVAAATLVAVTRLRWPVGLLAAAFAATVGLVWTGYRCGVLIDASLLLGLPPLAFVIAALTRHYVAEREARALRTAFKQYLSPALVETLARDPSGLRLGGEEREMTFLFTDVEGFTSFTERSEPSELVGALNAYLDGVCAVAFRHGGTIDKIVGDAVHVMFNAPLDQPDHASRAVACALEIDAFARGFAAQHPSGFGVTRIGVNTGPAVVGNFGGARRFDYTAHGDAINTAARLEAINKRFGTSICVSQATVERTGEVTGMRFRAVGGIILEGKAAATEIYTVVVPTAANTAHFDRYDAAFEALARRDPDASDQMRRVHADDPQDPLAAFHAGRLDAGDSDLVLNRAA</sequence>
<dbReference type="SUPFAM" id="SSF55073">
    <property type="entry name" value="Nucleotide cyclase"/>
    <property type="match status" value="1"/>
</dbReference>
<keyword evidence="1" id="KW-0812">Transmembrane</keyword>
<gene>
    <name evidence="3" type="ORF">SAMN05192568_10368</name>
</gene>
<dbReference type="SMART" id="SM01080">
    <property type="entry name" value="CHASE2"/>
    <property type="match status" value="1"/>
</dbReference>
<accession>A0A1I4RJ33</accession>
<dbReference type="CDD" id="cd07302">
    <property type="entry name" value="CHD"/>
    <property type="match status" value="1"/>
</dbReference>
<dbReference type="STRING" id="582667.SAMN05192568_10368"/>
<evidence type="ECO:0000256" key="1">
    <source>
        <dbReference type="SAM" id="Phobius"/>
    </source>
</evidence>
<dbReference type="Gene3D" id="3.30.70.1230">
    <property type="entry name" value="Nucleotide cyclase"/>
    <property type="match status" value="1"/>
</dbReference>
<dbReference type="AlphaFoldDB" id="A0A1I4RJ33"/>
<dbReference type="GO" id="GO:0004016">
    <property type="term" value="F:adenylate cyclase activity"/>
    <property type="evidence" value="ECO:0007669"/>
    <property type="project" value="UniProtKB-ARBA"/>
</dbReference>
<dbReference type="InterPro" id="IPR001054">
    <property type="entry name" value="A/G_cyclase"/>
</dbReference>
<dbReference type="SMART" id="SM00044">
    <property type="entry name" value="CYCc"/>
    <property type="match status" value="1"/>
</dbReference>
<dbReference type="Pfam" id="PF05226">
    <property type="entry name" value="CHASE2"/>
    <property type="match status" value="1"/>
</dbReference>
<dbReference type="GO" id="GO:0035556">
    <property type="term" value="P:intracellular signal transduction"/>
    <property type="evidence" value="ECO:0007669"/>
    <property type="project" value="InterPro"/>
</dbReference>
<evidence type="ECO:0000313" key="4">
    <source>
        <dbReference type="Proteomes" id="UP000199048"/>
    </source>
</evidence>
<feature type="transmembrane region" description="Helical" evidence="1">
    <location>
        <begin position="414"/>
        <end position="433"/>
    </location>
</feature>
<dbReference type="Pfam" id="PF00211">
    <property type="entry name" value="Guanylate_cyc"/>
    <property type="match status" value="1"/>
</dbReference>
<dbReference type="InterPro" id="IPR029787">
    <property type="entry name" value="Nucleotide_cyclase"/>
</dbReference>